<feature type="region of interest" description="Disordered" evidence="1">
    <location>
        <begin position="235"/>
        <end position="299"/>
    </location>
</feature>
<feature type="compositionally biased region" description="Polar residues" evidence="1">
    <location>
        <begin position="274"/>
        <end position="299"/>
    </location>
</feature>
<name>A0AAD6QFS7_9ROSI</name>
<keyword evidence="3" id="KW-1185">Reference proteome</keyword>
<feature type="compositionally biased region" description="Polar residues" evidence="1">
    <location>
        <begin position="249"/>
        <end position="265"/>
    </location>
</feature>
<gene>
    <name evidence="2" type="ORF">NC653_022209</name>
</gene>
<feature type="region of interest" description="Disordered" evidence="1">
    <location>
        <begin position="1"/>
        <end position="27"/>
    </location>
</feature>
<sequence>MHRVDNHSTENGILSNSSYHHDHQTQQLARIAQDSLKTAPLAGSSTQGTMSVTHIHTYNPTYPYGYGSSWIVQVTIIMVIYSQPTKHTLSSNPATHTLSSNPATHTHSRNLAIRTLQLLRGISKHETAGGYPSSGYSNQTTLWNDPNKRKLYISAPQRQCTTSSITSNGLIITVKQKLVCAPGQNTCLLLSTSNLGSAVSGVYPTFQHPTSCIFHPSDLGGQNLPSSELPTLQTGATTSRNTHFGWKQGTPSFSNHHASPNNHTSKFPLESKASYDNIQEQQQTAPQAPNSQFPAAHQVTQSLSINSAKCSLFRDSKGKQNADSNKS</sequence>
<comment type="caution">
    <text evidence="2">The sequence shown here is derived from an EMBL/GenBank/DDBJ whole genome shotgun (WGS) entry which is preliminary data.</text>
</comment>
<reference evidence="2" key="1">
    <citation type="journal article" date="2023" name="Mol. Ecol. Resour.">
        <title>Chromosome-level genome assembly of a triploid poplar Populus alba 'Berolinensis'.</title>
        <authorList>
            <person name="Chen S."/>
            <person name="Yu Y."/>
            <person name="Wang X."/>
            <person name="Wang S."/>
            <person name="Zhang T."/>
            <person name="Zhou Y."/>
            <person name="He R."/>
            <person name="Meng N."/>
            <person name="Wang Y."/>
            <person name="Liu W."/>
            <person name="Liu Z."/>
            <person name="Liu J."/>
            <person name="Guo Q."/>
            <person name="Huang H."/>
            <person name="Sederoff R.R."/>
            <person name="Wang G."/>
            <person name="Qu G."/>
            <person name="Chen S."/>
        </authorList>
    </citation>
    <scope>NUCLEOTIDE SEQUENCE</scope>
    <source>
        <strain evidence="2">SC-2020</strain>
    </source>
</reference>
<dbReference type="Proteomes" id="UP001164929">
    <property type="component" value="Chromosome 8"/>
</dbReference>
<evidence type="ECO:0000256" key="1">
    <source>
        <dbReference type="SAM" id="MobiDB-lite"/>
    </source>
</evidence>
<evidence type="ECO:0000313" key="3">
    <source>
        <dbReference type="Proteomes" id="UP001164929"/>
    </source>
</evidence>
<feature type="compositionally biased region" description="Polar residues" evidence="1">
    <location>
        <begin position="9"/>
        <end position="18"/>
    </location>
</feature>
<dbReference type="EMBL" id="JAQIZT010000008">
    <property type="protein sequence ID" value="KAJ6989571.1"/>
    <property type="molecule type" value="Genomic_DNA"/>
</dbReference>
<protein>
    <submittedName>
        <fullName evidence="2">Uncharacterized protein</fullName>
    </submittedName>
</protein>
<accession>A0AAD6QFS7</accession>
<organism evidence="2 3">
    <name type="scientific">Populus alba x Populus x berolinensis</name>
    <dbReference type="NCBI Taxonomy" id="444605"/>
    <lineage>
        <taxon>Eukaryota</taxon>
        <taxon>Viridiplantae</taxon>
        <taxon>Streptophyta</taxon>
        <taxon>Embryophyta</taxon>
        <taxon>Tracheophyta</taxon>
        <taxon>Spermatophyta</taxon>
        <taxon>Magnoliopsida</taxon>
        <taxon>eudicotyledons</taxon>
        <taxon>Gunneridae</taxon>
        <taxon>Pentapetalae</taxon>
        <taxon>rosids</taxon>
        <taxon>fabids</taxon>
        <taxon>Malpighiales</taxon>
        <taxon>Salicaceae</taxon>
        <taxon>Saliceae</taxon>
        <taxon>Populus</taxon>
    </lineage>
</organism>
<evidence type="ECO:0000313" key="2">
    <source>
        <dbReference type="EMBL" id="KAJ6989571.1"/>
    </source>
</evidence>
<proteinExistence type="predicted"/>
<dbReference type="AlphaFoldDB" id="A0AAD6QFS7"/>